<evidence type="ECO:0000259" key="11">
    <source>
        <dbReference type="Pfam" id="PF04406"/>
    </source>
</evidence>
<dbReference type="GO" id="GO:0003677">
    <property type="term" value="F:DNA binding"/>
    <property type="evidence" value="ECO:0007669"/>
    <property type="project" value="UniProtKB-UniRule"/>
</dbReference>
<dbReference type="InterPro" id="IPR034136">
    <property type="entry name" value="TOPRIM_Topo6A/Spo11"/>
</dbReference>
<comment type="similarity">
    <text evidence="3 10">Belongs to the TOP6A family.</text>
</comment>
<dbReference type="SUPFAM" id="SSF56726">
    <property type="entry name" value="DNA topoisomerase IV, alpha subunit"/>
    <property type="match status" value="1"/>
</dbReference>
<comment type="cofactor">
    <cofactor evidence="2">
        <name>Mg(2+)</name>
        <dbReference type="ChEBI" id="CHEBI:18420"/>
    </cofactor>
</comment>
<dbReference type="CDD" id="cd00223">
    <property type="entry name" value="TOPRIM_TopoIIB_SPO"/>
    <property type="match status" value="1"/>
</dbReference>
<dbReference type="EMBL" id="CASHTH010001513">
    <property type="protein sequence ID" value="CAI8016303.1"/>
    <property type="molecule type" value="Genomic_DNA"/>
</dbReference>
<evidence type="ECO:0000256" key="2">
    <source>
        <dbReference type="ARBA" id="ARBA00001946"/>
    </source>
</evidence>
<evidence type="ECO:0000256" key="10">
    <source>
        <dbReference type="PROSITE-ProRule" id="PRU01385"/>
    </source>
</evidence>
<dbReference type="PANTHER" id="PTHR10848:SF0">
    <property type="entry name" value="MEIOTIC RECOMBINATION PROTEIN SPO11"/>
    <property type="match status" value="1"/>
</dbReference>
<keyword evidence="8 10" id="KW-0238">DNA-binding</keyword>
<name>A0AA35RRB7_GEOBA</name>
<feature type="domain" description="Topoisomerase 6 subunit A/Spo11 TOPRIM" evidence="12">
    <location>
        <begin position="113"/>
        <end position="184"/>
    </location>
</feature>
<keyword evidence="9 10" id="KW-0413">Isomerase</keyword>
<dbReference type="EC" id="5.6.2.2" evidence="4"/>
<dbReference type="Proteomes" id="UP001174909">
    <property type="component" value="Unassembled WGS sequence"/>
</dbReference>
<dbReference type="GO" id="GO:0000706">
    <property type="term" value="P:meiotic DNA double-strand break processing"/>
    <property type="evidence" value="ECO:0007669"/>
    <property type="project" value="TreeGrafter"/>
</dbReference>
<dbReference type="InterPro" id="IPR036388">
    <property type="entry name" value="WH-like_DNA-bd_sf"/>
</dbReference>
<keyword evidence="7 10" id="KW-0799">Topoisomerase</keyword>
<dbReference type="PROSITE" id="PS52041">
    <property type="entry name" value="TOPO_IIB"/>
    <property type="match status" value="1"/>
</dbReference>
<dbReference type="Gene3D" id="1.10.10.10">
    <property type="entry name" value="Winged helix-like DNA-binding domain superfamily/Winged helix DNA-binding domain"/>
    <property type="match status" value="1"/>
</dbReference>
<evidence type="ECO:0000313" key="13">
    <source>
        <dbReference type="EMBL" id="CAI8016303.1"/>
    </source>
</evidence>
<dbReference type="AlphaFoldDB" id="A0AA35RRB7"/>
<evidence type="ECO:0000256" key="4">
    <source>
        <dbReference type="ARBA" id="ARBA00012895"/>
    </source>
</evidence>
<protein>
    <recommendedName>
        <fullName evidence="4">DNA topoisomerase (ATP-hydrolyzing)</fullName>
        <ecNumber evidence="4">5.6.2.2</ecNumber>
    </recommendedName>
</protein>
<organism evidence="13 14">
    <name type="scientific">Geodia barretti</name>
    <name type="common">Barrett's horny sponge</name>
    <dbReference type="NCBI Taxonomy" id="519541"/>
    <lineage>
        <taxon>Eukaryota</taxon>
        <taxon>Metazoa</taxon>
        <taxon>Porifera</taxon>
        <taxon>Demospongiae</taxon>
        <taxon>Heteroscleromorpha</taxon>
        <taxon>Tetractinellida</taxon>
        <taxon>Astrophorina</taxon>
        <taxon>Geodiidae</taxon>
        <taxon>Geodia</taxon>
    </lineage>
</organism>
<evidence type="ECO:0000256" key="8">
    <source>
        <dbReference type="ARBA" id="ARBA00023125"/>
    </source>
</evidence>
<dbReference type="InterPro" id="IPR002815">
    <property type="entry name" value="Spo11/TopoVI_A"/>
</dbReference>
<evidence type="ECO:0000256" key="7">
    <source>
        <dbReference type="ARBA" id="ARBA00023029"/>
    </source>
</evidence>
<feature type="active site" description="O-(5'-phospho-DNA)-tyrosine intermediate" evidence="10">
    <location>
        <position position="32"/>
    </location>
</feature>
<evidence type="ECO:0000256" key="3">
    <source>
        <dbReference type="ARBA" id="ARBA00006559"/>
    </source>
</evidence>
<keyword evidence="5" id="KW-0479">Metal-binding</keyword>
<dbReference type="GO" id="GO:0007131">
    <property type="term" value="P:reciprocal meiotic recombination"/>
    <property type="evidence" value="ECO:0007669"/>
    <property type="project" value="TreeGrafter"/>
</dbReference>
<dbReference type="PANTHER" id="PTHR10848">
    <property type="entry name" value="MEIOTIC RECOMBINATION PROTEIN SPO11"/>
    <property type="match status" value="1"/>
</dbReference>
<dbReference type="InterPro" id="IPR004085">
    <property type="entry name" value="TopoVI_A"/>
</dbReference>
<keyword evidence="14" id="KW-1185">Reference proteome</keyword>
<dbReference type="PRINTS" id="PR01552">
    <property type="entry name" value="TPISMRASE6A"/>
</dbReference>
<gene>
    <name evidence="13" type="ORF">GBAR_LOCUS10006</name>
</gene>
<dbReference type="GO" id="GO:0000228">
    <property type="term" value="C:nuclear chromosome"/>
    <property type="evidence" value="ECO:0007669"/>
    <property type="project" value="TreeGrafter"/>
</dbReference>
<dbReference type="GO" id="GO:0006265">
    <property type="term" value="P:DNA topological change"/>
    <property type="evidence" value="ECO:0007669"/>
    <property type="project" value="InterPro"/>
</dbReference>
<dbReference type="Pfam" id="PF21180">
    <property type="entry name" value="TOP6A-Spo11_Toprim"/>
    <property type="match status" value="1"/>
</dbReference>
<evidence type="ECO:0000259" key="12">
    <source>
        <dbReference type="Pfam" id="PF21180"/>
    </source>
</evidence>
<evidence type="ECO:0000256" key="1">
    <source>
        <dbReference type="ARBA" id="ARBA00000185"/>
    </source>
</evidence>
<proteinExistence type="inferred from homology"/>
<dbReference type="GO" id="GO:0005524">
    <property type="term" value="F:ATP binding"/>
    <property type="evidence" value="ECO:0007669"/>
    <property type="project" value="InterPro"/>
</dbReference>
<evidence type="ECO:0000313" key="14">
    <source>
        <dbReference type="Proteomes" id="UP001174909"/>
    </source>
</evidence>
<evidence type="ECO:0000256" key="6">
    <source>
        <dbReference type="ARBA" id="ARBA00022842"/>
    </source>
</evidence>
<dbReference type="Gene3D" id="3.40.1360.10">
    <property type="match status" value="1"/>
</dbReference>
<dbReference type="InterPro" id="IPR013049">
    <property type="entry name" value="Spo11/TopoVI_A_N"/>
</dbReference>
<keyword evidence="6" id="KW-0460">Magnesium</keyword>
<comment type="catalytic activity">
    <reaction evidence="1 10">
        <text>ATP-dependent breakage, passage and rejoining of double-stranded DNA.</text>
        <dbReference type="EC" id="5.6.2.2"/>
    </reaction>
</comment>
<dbReference type="GO" id="GO:0042138">
    <property type="term" value="P:meiotic DNA double-strand break formation"/>
    <property type="evidence" value="ECO:0007669"/>
    <property type="project" value="TreeGrafter"/>
</dbReference>
<feature type="non-terminal residue" evidence="13">
    <location>
        <position position="184"/>
    </location>
</feature>
<feature type="domain" description="Spo11/DNA topoisomerase VI subunit A N-terminal" evidence="11">
    <location>
        <begin position="8"/>
        <end position="64"/>
    </location>
</feature>
<evidence type="ECO:0000256" key="9">
    <source>
        <dbReference type="ARBA" id="ARBA00023235"/>
    </source>
</evidence>
<dbReference type="Pfam" id="PF04406">
    <property type="entry name" value="TP6A_N"/>
    <property type="match status" value="1"/>
</dbReference>
<dbReference type="PRINTS" id="PR01550">
    <property type="entry name" value="TOP6AFAMILY"/>
</dbReference>
<evidence type="ECO:0000256" key="5">
    <source>
        <dbReference type="ARBA" id="ARBA00022723"/>
    </source>
</evidence>
<reference evidence="13" key="1">
    <citation type="submission" date="2023-03" db="EMBL/GenBank/DDBJ databases">
        <authorList>
            <person name="Steffen K."/>
            <person name="Cardenas P."/>
        </authorList>
    </citation>
    <scope>NUCLEOTIDE SEQUENCE</scope>
</reference>
<sequence>MLTLCVSVWQVLELVQRLLQEDKMATQREAYYCLVNHFKDQAEFNSTLQDVVALTGCARTALGICASSSGAVAGLLTWQDEGGEPIDCSTGTSGKRIPGVIEGVRFECLGARYILIVEKDAVFTYLCGQRIWDTLPCVVVTGCGYPPLSVRATVKKLSHQFSLPVLGLFDYNPHGLRILLTYKF</sequence>
<dbReference type="GO" id="GO:0046872">
    <property type="term" value="F:metal ion binding"/>
    <property type="evidence" value="ECO:0007669"/>
    <property type="project" value="UniProtKB-KW"/>
</dbReference>
<comment type="caution">
    <text evidence="13">The sequence shown here is derived from an EMBL/GenBank/DDBJ whole genome shotgun (WGS) entry which is preliminary data.</text>
</comment>
<dbReference type="InterPro" id="IPR036078">
    <property type="entry name" value="Spo11/TopoVI_A_sf"/>
</dbReference>
<dbReference type="GO" id="GO:0003918">
    <property type="term" value="F:DNA topoisomerase type II (double strand cut, ATP-hydrolyzing) activity"/>
    <property type="evidence" value="ECO:0007669"/>
    <property type="project" value="UniProtKB-UniRule"/>
</dbReference>
<accession>A0AA35RRB7</accession>